<dbReference type="PROSITE" id="PS50977">
    <property type="entry name" value="HTH_TETR_2"/>
    <property type="match status" value="1"/>
</dbReference>
<evidence type="ECO:0000256" key="4">
    <source>
        <dbReference type="PROSITE-ProRule" id="PRU00335"/>
    </source>
</evidence>
<keyword evidence="1" id="KW-0805">Transcription regulation</keyword>
<dbReference type="InterPro" id="IPR009057">
    <property type="entry name" value="Homeodomain-like_sf"/>
</dbReference>
<organism evidence="6 7">
    <name type="scientific">Phytohabitans kaempferiae</name>
    <dbReference type="NCBI Taxonomy" id="1620943"/>
    <lineage>
        <taxon>Bacteria</taxon>
        <taxon>Bacillati</taxon>
        <taxon>Actinomycetota</taxon>
        <taxon>Actinomycetes</taxon>
        <taxon>Micromonosporales</taxon>
        <taxon>Micromonosporaceae</taxon>
    </lineage>
</organism>
<keyword evidence="2 4" id="KW-0238">DNA-binding</keyword>
<accession>A0ABV6MG77</accession>
<sequence length="194" mass="20567">MADGKRRLAREDWVDAALAAIAEGGVAAVAVEPLAVRLGTTKGSFYWHFANRAALLDAALARWEERTTTAVVDEIVNATEEPADQLRTLIVRVIEAAERDRVGPALLAAVGQPVVASAIDRVTRARVGLIVTVFTRLGFPLAEARSRALLAYSAYLGHAQLAHSTDGVLPDTVGGRRAYLRDVIGVLTAGASDS</sequence>
<evidence type="ECO:0000256" key="1">
    <source>
        <dbReference type="ARBA" id="ARBA00023015"/>
    </source>
</evidence>
<keyword evidence="7" id="KW-1185">Reference proteome</keyword>
<evidence type="ECO:0000256" key="3">
    <source>
        <dbReference type="ARBA" id="ARBA00023163"/>
    </source>
</evidence>
<proteinExistence type="predicted"/>
<dbReference type="InterPro" id="IPR050109">
    <property type="entry name" value="HTH-type_TetR-like_transc_reg"/>
</dbReference>
<dbReference type="PANTHER" id="PTHR30055">
    <property type="entry name" value="HTH-TYPE TRANSCRIPTIONAL REGULATOR RUTR"/>
    <property type="match status" value="1"/>
</dbReference>
<comment type="caution">
    <text evidence="6">The sequence shown here is derived from an EMBL/GenBank/DDBJ whole genome shotgun (WGS) entry which is preliminary data.</text>
</comment>
<dbReference type="InterPro" id="IPR001647">
    <property type="entry name" value="HTH_TetR"/>
</dbReference>
<evidence type="ECO:0000256" key="2">
    <source>
        <dbReference type="ARBA" id="ARBA00023125"/>
    </source>
</evidence>
<dbReference type="Pfam" id="PF00440">
    <property type="entry name" value="TetR_N"/>
    <property type="match status" value="1"/>
</dbReference>
<dbReference type="Proteomes" id="UP001589867">
    <property type="component" value="Unassembled WGS sequence"/>
</dbReference>
<dbReference type="SUPFAM" id="SSF46689">
    <property type="entry name" value="Homeodomain-like"/>
    <property type="match status" value="1"/>
</dbReference>
<gene>
    <name evidence="6" type="ORF">ACFFIA_39690</name>
</gene>
<reference evidence="6 7" key="1">
    <citation type="submission" date="2024-09" db="EMBL/GenBank/DDBJ databases">
        <authorList>
            <person name="Sun Q."/>
            <person name="Mori K."/>
        </authorList>
    </citation>
    <scope>NUCLEOTIDE SEQUENCE [LARGE SCALE GENOMIC DNA]</scope>
    <source>
        <strain evidence="6 7">TBRC 3947</strain>
    </source>
</reference>
<feature type="DNA-binding region" description="H-T-H motif" evidence="4">
    <location>
        <begin position="30"/>
        <end position="49"/>
    </location>
</feature>
<evidence type="ECO:0000259" key="5">
    <source>
        <dbReference type="PROSITE" id="PS50977"/>
    </source>
</evidence>
<evidence type="ECO:0000313" key="6">
    <source>
        <dbReference type="EMBL" id="MFC0533745.1"/>
    </source>
</evidence>
<dbReference type="EMBL" id="JBHLUH010000089">
    <property type="protein sequence ID" value="MFC0533745.1"/>
    <property type="molecule type" value="Genomic_DNA"/>
</dbReference>
<keyword evidence="3" id="KW-0804">Transcription</keyword>
<feature type="domain" description="HTH tetR-type" evidence="5">
    <location>
        <begin position="7"/>
        <end position="67"/>
    </location>
</feature>
<dbReference type="Gene3D" id="1.10.357.10">
    <property type="entry name" value="Tetracycline Repressor, domain 2"/>
    <property type="match status" value="1"/>
</dbReference>
<name>A0ABV6MG77_9ACTN</name>
<protein>
    <submittedName>
        <fullName evidence="6">TetR/AcrR family transcriptional regulator</fullName>
    </submittedName>
</protein>
<dbReference type="RefSeq" id="WP_377261739.1">
    <property type="nucleotide sequence ID" value="NZ_JBHLUH010000089.1"/>
</dbReference>
<dbReference type="PRINTS" id="PR00455">
    <property type="entry name" value="HTHTETR"/>
</dbReference>
<evidence type="ECO:0000313" key="7">
    <source>
        <dbReference type="Proteomes" id="UP001589867"/>
    </source>
</evidence>
<dbReference type="PANTHER" id="PTHR30055:SF234">
    <property type="entry name" value="HTH-TYPE TRANSCRIPTIONAL REGULATOR BETI"/>
    <property type="match status" value="1"/>
</dbReference>